<organism evidence="9">
    <name type="scientific">Solibacter usitatus (strain Ellin6076)</name>
    <dbReference type="NCBI Taxonomy" id="234267"/>
    <lineage>
        <taxon>Bacteria</taxon>
        <taxon>Pseudomonadati</taxon>
        <taxon>Acidobacteriota</taxon>
        <taxon>Terriglobia</taxon>
        <taxon>Bryobacterales</taxon>
        <taxon>Solibacteraceae</taxon>
        <taxon>Candidatus Solibacter</taxon>
    </lineage>
</organism>
<keyword evidence="6" id="KW-0676">Redox-active center</keyword>
<dbReference type="Pfam" id="PF21352">
    <property type="entry name" value="Zn_ribbon_Thio2"/>
    <property type="match status" value="1"/>
</dbReference>
<dbReference type="InParanoid" id="Q02B71"/>
<dbReference type="PANTHER" id="PTHR45663">
    <property type="entry name" value="GEO12009P1"/>
    <property type="match status" value="1"/>
</dbReference>
<keyword evidence="3" id="KW-0479">Metal-binding</keyword>
<dbReference type="FunFam" id="3.40.30.10:FF:000001">
    <property type="entry name" value="Thioredoxin"/>
    <property type="match status" value="1"/>
</dbReference>
<comment type="similarity">
    <text evidence="1">Belongs to the thioredoxin family.</text>
</comment>
<dbReference type="PROSITE" id="PS00194">
    <property type="entry name" value="THIOREDOXIN_1"/>
    <property type="match status" value="1"/>
</dbReference>
<dbReference type="InterPro" id="IPR017937">
    <property type="entry name" value="Thioredoxin_CS"/>
</dbReference>
<dbReference type="eggNOG" id="COG3118">
    <property type="taxonomic scope" value="Bacteria"/>
</dbReference>
<dbReference type="GO" id="GO:0015035">
    <property type="term" value="F:protein-disulfide reductase activity"/>
    <property type="evidence" value="ECO:0007669"/>
    <property type="project" value="UniProtKB-UniRule"/>
</dbReference>
<reference evidence="9" key="1">
    <citation type="submission" date="2006-10" db="EMBL/GenBank/DDBJ databases">
        <title>Complete sequence of Solibacter usitatus Ellin6076.</title>
        <authorList>
            <consortium name="US DOE Joint Genome Institute"/>
            <person name="Copeland A."/>
            <person name="Lucas S."/>
            <person name="Lapidus A."/>
            <person name="Barry K."/>
            <person name="Detter J.C."/>
            <person name="Glavina del Rio T."/>
            <person name="Hammon N."/>
            <person name="Israni S."/>
            <person name="Dalin E."/>
            <person name="Tice H."/>
            <person name="Pitluck S."/>
            <person name="Thompson L.S."/>
            <person name="Brettin T."/>
            <person name="Bruce D."/>
            <person name="Han C."/>
            <person name="Tapia R."/>
            <person name="Gilna P."/>
            <person name="Schmutz J."/>
            <person name="Larimer F."/>
            <person name="Land M."/>
            <person name="Hauser L."/>
            <person name="Kyrpides N."/>
            <person name="Mikhailova N."/>
            <person name="Janssen P.H."/>
            <person name="Kuske C.R."/>
            <person name="Richardson P."/>
        </authorList>
    </citation>
    <scope>NUCLEOTIDE SEQUENCE</scope>
    <source>
        <strain evidence="9">Ellin6076</strain>
    </source>
</reference>
<dbReference type="KEGG" id="sus:Acid_0694"/>
<dbReference type="NCBIfam" id="NF008229">
    <property type="entry name" value="PRK10996.1"/>
    <property type="match status" value="1"/>
</dbReference>
<dbReference type="CDD" id="cd02947">
    <property type="entry name" value="TRX_family"/>
    <property type="match status" value="1"/>
</dbReference>
<keyword evidence="4" id="KW-0249">Electron transport</keyword>
<evidence type="ECO:0000259" key="8">
    <source>
        <dbReference type="PROSITE" id="PS51352"/>
    </source>
</evidence>
<feature type="domain" description="Thioredoxin" evidence="8">
    <location>
        <begin position="16"/>
        <end position="148"/>
    </location>
</feature>
<proteinExistence type="inferred from homology"/>
<dbReference type="FunCoup" id="Q02B71">
    <property type="interactions" value="438"/>
</dbReference>
<dbReference type="PROSITE" id="PS51352">
    <property type="entry name" value="THIOREDOXIN_2"/>
    <property type="match status" value="1"/>
</dbReference>
<sequence length="148" mass="15722">MAEADLIRCPACGATNRVPREKIAQGLQPVCGQCKAGLPVDSSPIVVTDKTFAAVVEQSAVPVLVDLWAPWCGPCRMVAPAVEALAAEMAGRLRVAKINVDDNPGVSSRFNVQSIPTLLLIRGGREVNRLVGAQPKQDIARWLARSLG</sequence>
<evidence type="ECO:0000313" key="9">
    <source>
        <dbReference type="EMBL" id="ABJ81695.1"/>
    </source>
</evidence>
<dbReference type="Pfam" id="PF00085">
    <property type="entry name" value="Thioredoxin"/>
    <property type="match status" value="1"/>
</dbReference>
<dbReference type="InterPro" id="IPR013766">
    <property type="entry name" value="Thioredoxin_domain"/>
</dbReference>
<name>Q02B71_SOLUE</name>
<evidence type="ECO:0000256" key="2">
    <source>
        <dbReference type="ARBA" id="ARBA00022448"/>
    </source>
</evidence>
<dbReference type="GO" id="GO:0005829">
    <property type="term" value="C:cytosol"/>
    <property type="evidence" value="ECO:0007669"/>
    <property type="project" value="TreeGrafter"/>
</dbReference>
<dbReference type="EMBL" id="CP000473">
    <property type="protein sequence ID" value="ABJ81695.1"/>
    <property type="molecule type" value="Genomic_DNA"/>
</dbReference>
<dbReference type="GO" id="GO:0046872">
    <property type="term" value="F:metal ion binding"/>
    <property type="evidence" value="ECO:0007669"/>
    <property type="project" value="UniProtKB-KW"/>
</dbReference>
<keyword evidence="5" id="KW-1015">Disulfide bond</keyword>
<dbReference type="NCBIfam" id="TIGR01068">
    <property type="entry name" value="thioredoxin"/>
    <property type="match status" value="1"/>
</dbReference>
<dbReference type="AlphaFoldDB" id="Q02B71"/>
<evidence type="ECO:0000256" key="5">
    <source>
        <dbReference type="ARBA" id="ARBA00023157"/>
    </source>
</evidence>
<dbReference type="Gene3D" id="2.30.30.380">
    <property type="entry name" value="Zn-finger domain of Sec23/24"/>
    <property type="match status" value="1"/>
</dbReference>
<dbReference type="Gene3D" id="3.40.30.10">
    <property type="entry name" value="Glutaredoxin"/>
    <property type="match status" value="1"/>
</dbReference>
<dbReference type="InterPro" id="IPR049299">
    <property type="entry name" value="Thio2_N"/>
</dbReference>
<dbReference type="InterPro" id="IPR005746">
    <property type="entry name" value="Thioredoxin"/>
</dbReference>
<evidence type="ECO:0000256" key="6">
    <source>
        <dbReference type="ARBA" id="ARBA00023284"/>
    </source>
</evidence>
<dbReference type="InterPro" id="IPR036249">
    <property type="entry name" value="Thioredoxin-like_sf"/>
</dbReference>
<dbReference type="GO" id="GO:0045454">
    <property type="term" value="P:cell redox homeostasis"/>
    <property type="evidence" value="ECO:0007669"/>
    <property type="project" value="TreeGrafter"/>
</dbReference>
<dbReference type="OrthoDB" id="9790390at2"/>
<evidence type="ECO:0000256" key="7">
    <source>
        <dbReference type="NCBIfam" id="TIGR01068"/>
    </source>
</evidence>
<dbReference type="STRING" id="234267.Acid_0694"/>
<gene>
    <name evidence="9" type="ordered locus">Acid_0694</name>
</gene>
<evidence type="ECO:0000256" key="4">
    <source>
        <dbReference type="ARBA" id="ARBA00022982"/>
    </source>
</evidence>
<protein>
    <recommendedName>
        <fullName evidence="7">Thioredoxin</fullName>
    </recommendedName>
</protein>
<dbReference type="HOGENOM" id="CLU_090389_10_0_0"/>
<dbReference type="PRINTS" id="PR00421">
    <property type="entry name" value="THIOREDOXIN"/>
</dbReference>
<keyword evidence="2" id="KW-0813">Transport</keyword>
<accession>Q02B71</accession>
<dbReference type="SUPFAM" id="SSF52833">
    <property type="entry name" value="Thioredoxin-like"/>
    <property type="match status" value="1"/>
</dbReference>
<dbReference type="PANTHER" id="PTHR45663:SF11">
    <property type="entry name" value="GEO12009P1"/>
    <property type="match status" value="1"/>
</dbReference>
<evidence type="ECO:0000256" key="3">
    <source>
        <dbReference type="ARBA" id="ARBA00022723"/>
    </source>
</evidence>
<evidence type="ECO:0000256" key="1">
    <source>
        <dbReference type="ARBA" id="ARBA00008987"/>
    </source>
</evidence>